<dbReference type="AlphaFoldDB" id="A0A8K0CG83"/>
<organism evidence="2 3">
    <name type="scientific">Ignelater luminosus</name>
    <name type="common">Cucubano</name>
    <name type="synonym">Pyrophorus luminosus</name>
    <dbReference type="NCBI Taxonomy" id="2038154"/>
    <lineage>
        <taxon>Eukaryota</taxon>
        <taxon>Metazoa</taxon>
        <taxon>Ecdysozoa</taxon>
        <taxon>Arthropoda</taxon>
        <taxon>Hexapoda</taxon>
        <taxon>Insecta</taxon>
        <taxon>Pterygota</taxon>
        <taxon>Neoptera</taxon>
        <taxon>Endopterygota</taxon>
        <taxon>Coleoptera</taxon>
        <taxon>Polyphaga</taxon>
        <taxon>Elateriformia</taxon>
        <taxon>Elateroidea</taxon>
        <taxon>Elateridae</taxon>
        <taxon>Agrypninae</taxon>
        <taxon>Pyrophorini</taxon>
        <taxon>Ignelater</taxon>
    </lineage>
</organism>
<comment type="caution">
    <text evidence="2">The sequence shown here is derived from an EMBL/GenBank/DDBJ whole genome shotgun (WGS) entry which is preliminary data.</text>
</comment>
<name>A0A8K0CG83_IGNLU</name>
<accession>A0A8K0CG83</accession>
<dbReference type="EMBL" id="VTPC01089825">
    <property type="protein sequence ID" value="KAF2885649.1"/>
    <property type="molecule type" value="Genomic_DNA"/>
</dbReference>
<feature type="compositionally biased region" description="Polar residues" evidence="1">
    <location>
        <begin position="44"/>
        <end position="59"/>
    </location>
</feature>
<protein>
    <submittedName>
        <fullName evidence="2">Uncharacterized protein</fullName>
    </submittedName>
</protein>
<evidence type="ECO:0000256" key="1">
    <source>
        <dbReference type="SAM" id="MobiDB-lite"/>
    </source>
</evidence>
<feature type="compositionally biased region" description="Polar residues" evidence="1">
    <location>
        <begin position="13"/>
        <end position="27"/>
    </location>
</feature>
<proteinExistence type="predicted"/>
<reference evidence="2" key="1">
    <citation type="submission" date="2019-08" db="EMBL/GenBank/DDBJ databases">
        <title>The genome of the North American firefly Photinus pyralis.</title>
        <authorList>
            <consortium name="Photinus pyralis genome working group"/>
            <person name="Fallon T.R."/>
            <person name="Sander Lower S.E."/>
            <person name="Weng J.-K."/>
        </authorList>
    </citation>
    <scope>NUCLEOTIDE SEQUENCE</scope>
    <source>
        <strain evidence="2">TRF0915ILg1</strain>
        <tissue evidence="2">Whole body</tissue>
    </source>
</reference>
<dbReference type="Proteomes" id="UP000801492">
    <property type="component" value="Unassembled WGS sequence"/>
</dbReference>
<sequence>MPSGSEVRVKVRGSSTQDLPESRSQCSGDEGLRWPIHSGAVRMDTNNRMTQRKTQTTMEGASGGRYKNDEDRGMEEKDWRQKRMETNSRES</sequence>
<feature type="compositionally biased region" description="Basic and acidic residues" evidence="1">
    <location>
        <begin position="66"/>
        <end position="91"/>
    </location>
</feature>
<keyword evidence="3" id="KW-1185">Reference proteome</keyword>
<gene>
    <name evidence="2" type="ORF">ILUMI_20524</name>
</gene>
<evidence type="ECO:0000313" key="2">
    <source>
        <dbReference type="EMBL" id="KAF2885649.1"/>
    </source>
</evidence>
<evidence type="ECO:0000313" key="3">
    <source>
        <dbReference type="Proteomes" id="UP000801492"/>
    </source>
</evidence>
<feature type="region of interest" description="Disordered" evidence="1">
    <location>
        <begin position="1"/>
        <end position="91"/>
    </location>
</feature>